<dbReference type="AlphaFoldDB" id="A0AA38HCR6"/>
<evidence type="ECO:0000256" key="2">
    <source>
        <dbReference type="ARBA" id="ARBA00023315"/>
    </source>
</evidence>
<dbReference type="PANTHER" id="PTHR45910">
    <property type="entry name" value="N-ALPHA-ACETYLTRANSFERASE 20"/>
    <property type="match status" value="1"/>
</dbReference>
<dbReference type="PANTHER" id="PTHR45910:SF1">
    <property type="entry name" value="N-ALPHA-ACETYLTRANSFERASE 20"/>
    <property type="match status" value="1"/>
</dbReference>
<feature type="domain" description="N-acetyltransferase" evidence="3">
    <location>
        <begin position="2"/>
        <end position="173"/>
    </location>
</feature>
<evidence type="ECO:0000259" key="3">
    <source>
        <dbReference type="PROSITE" id="PS51186"/>
    </source>
</evidence>
<dbReference type="PROSITE" id="PS51186">
    <property type="entry name" value="GNAT"/>
    <property type="match status" value="1"/>
</dbReference>
<proteinExistence type="predicted"/>
<dbReference type="EMBL" id="JAKWFO010000004">
    <property type="protein sequence ID" value="KAI9637399.1"/>
    <property type="molecule type" value="Genomic_DNA"/>
</dbReference>
<dbReference type="Pfam" id="PF00583">
    <property type="entry name" value="Acetyltransf_1"/>
    <property type="match status" value="1"/>
</dbReference>
<dbReference type="RefSeq" id="XP_052947176.1">
    <property type="nucleotide sequence ID" value="XM_053086842.1"/>
</dbReference>
<dbReference type="GO" id="GO:0004596">
    <property type="term" value="F:protein-N-terminal amino-acid acetyltransferase activity"/>
    <property type="evidence" value="ECO:0007669"/>
    <property type="project" value="TreeGrafter"/>
</dbReference>
<gene>
    <name evidence="4" type="ORF">MKK02DRAFT_24102</name>
</gene>
<dbReference type="InterPro" id="IPR051646">
    <property type="entry name" value="NatB_acetyltransferase_subunit"/>
</dbReference>
<evidence type="ECO:0000313" key="5">
    <source>
        <dbReference type="Proteomes" id="UP001164286"/>
    </source>
</evidence>
<comment type="caution">
    <text evidence="4">The sequence shown here is derived from an EMBL/GenBank/DDBJ whole genome shotgun (WGS) entry which is preliminary data.</text>
</comment>
<evidence type="ECO:0000313" key="4">
    <source>
        <dbReference type="EMBL" id="KAI9637399.1"/>
    </source>
</evidence>
<evidence type="ECO:0000256" key="1">
    <source>
        <dbReference type="ARBA" id="ARBA00022679"/>
    </source>
</evidence>
<dbReference type="InterPro" id="IPR016181">
    <property type="entry name" value="Acyl_CoA_acyltransferase"/>
</dbReference>
<accession>A0AA38HCR6</accession>
<protein>
    <recommendedName>
        <fullName evidence="3">N-acetyltransferase domain-containing protein</fullName>
    </recommendedName>
</protein>
<reference evidence="4" key="1">
    <citation type="journal article" date="2022" name="G3 (Bethesda)">
        <title>High quality genome of the basidiomycete yeast Dioszegia hungarica PDD-24b-2 isolated from cloud water.</title>
        <authorList>
            <person name="Jarrige D."/>
            <person name="Haridas S."/>
            <person name="Bleykasten-Grosshans C."/>
            <person name="Joly M."/>
            <person name="Nadalig T."/>
            <person name="Sancelme M."/>
            <person name="Vuilleumier S."/>
            <person name="Grigoriev I.V."/>
            <person name="Amato P."/>
            <person name="Bringel F."/>
        </authorList>
    </citation>
    <scope>NUCLEOTIDE SEQUENCE</scope>
    <source>
        <strain evidence="4">PDD-24b-2</strain>
    </source>
</reference>
<dbReference type="Gene3D" id="3.40.630.30">
    <property type="match status" value="1"/>
</dbReference>
<dbReference type="SUPFAM" id="SSF55729">
    <property type="entry name" value="Acyl-CoA N-acyltransferases (Nat)"/>
    <property type="match status" value="1"/>
</dbReference>
<sequence length="197" mass="22157">MTTLRPFSPADTLCFNGVNSDFWTATYHNGYYSMYAATWPSFCVTAENTSGQITAYMLGKDEPPPPDPNHHGHLTALSISPGCRGVGLARVFMNILEALSGSRTAPAKSATVPNRDAVDAWFVDLFVRCNNERAVEMYERMGYSVFRRVVDYYTGMGESRDEKDGFDMRKSMPRDTAKRYVRPNGRDLLVEPDQVWA</sequence>
<keyword evidence="1" id="KW-0808">Transferase</keyword>
<dbReference type="GeneID" id="77726043"/>
<name>A0AA38HCR6_9TREE</name>
<keyword evidence="5" id="KW-1185">Reference proteome</keyword>
<keyword evidence="2" id="KW-0012">Acyltransferase</keyword>
<organism evidence="4 5">
    <name type="scientific">Dioszegia hungarica</name>
    <dbReference type="NCBI Taxonomy" id="4972"/>
    <lineage>
        <taxon>Eukaryota</taxon>
        <taxon>Fungi</taxon>
        <taxon>Dikarya</taxon>
        <taxon>Basidiomycota</taxon>
        <taxon>Agaricomycotina</taxon>
        <taxon>Tremellomycetes</taxon>
        <taxon>Tremellales</taxon>
        <taxon>Bulleribasidiaceae</taxon>
        <taxon>Dioszegia</taxon>
    </lineage>
</organism>
<dbReference type="Proteomes" id="UP001164286">
    <property type="component" value="Unassembled WGS sequence"/>
</dbReference>
<dbReference type="GO" id="GO:0031416">
    <property type="term" value="C:NatB complex"/>
    <property type="evidence" value="ECO:0007669"/>
    <property type="project" value="TreeGrafter"/>
</dbReference>
<dbReference type="InterPro" id="IPR000182">
    <property type="entry name" value="GNAT_dom"/>
</dbReference>